<organism evidence="1 2">
    <name type="scientific">Panicum virgatum</name>
    <name type="common">Blackwell switchgrass</name>
    <dbReference type="NCBI Taxonomy" id="38727"/>
    <lineage>
        <taxon>Eukaryota</taxon>
        <taxon>Viridiplantae</taxon>
        <taxon>Streptophyta</taxon>
        <taxon>Embryophyta</taxon>
        <taxon>Tracheophyta</taxon>
        <taxon>Spermatophyta</taxon>
        <taxon>Magnoliopsida</taxon>
        <taxon>Liliopsida</taxon>
        <taxon>Poales</taxon>
        <taxon>Poaceae</taxon>
        <taxon>PACMAD clade</taxon>
        <taxon>Panicoideae</taxon>
        <taxon>Panicodae</taxon>
        <taxon>Paniceae</taxon>
        <taxon>Panicinae</taxon>
        <taxon>Panicum</taxon>
        <taxon>Panicum sect. Hiantes</taxon>
    </lineage>
</organism>
<proteinExistence type="predicted"/>
<comment type="caution">
    <text evidence="1">The sequence shown here is derived from an EMBL/GenBank/DDBJ whole genome shotgun (WGS) entry which is preliminary data.</text>
</comment>
<evidence type="ECO:0000313" key="2">
    <source>
        <dbReference type="Proteomes" id="UP000823388"/>
    </source>
</evidence>
<gene>
    <name evidence="1" type="ORF">PVAP13_9NG569598</name>
</gene>
<protein>
    <recommendedName>
        <fullName evidence="3">BED-type domain-containing protein</fullName>
    </recommendedName>
</protein>
<evidence type="ECO:0000313" key="1">
    <source>
        <dbReference type="EMBL" id="KAG2542121.1"/>
    </source>
</evidence>
<sequence>MASGGSSSAQGEQTAESSEADLKTIMWSHVEILDRGDAAGGNVKWRCKYCSHTATSSYSRVKAHLLKISNQGICFCRKVTVPILVQLKDEVDRAAAEVERRKPKVSLPHTASISSSSGLQLQEKRKRKGPLSALEKAWALDLRNQLDATIARMFYSAGLSFNVARNPHYQESYTFAVTITFQAMFLLDTIN</sequence>
<dbReference type="Proteomes" id="UP000823388">
    <property type="component" value="Chromosome 9N"/>
</dbReference>
<name>A0A8T0MXC0_PANVG</name>
<reference evidence="1" key="1">
    <citation type="submission" date="2020-05" db="EMBL/GenBank/DDBJ databases">
        <title>WGS assembly of Panicum virgatum.</title>
        <authorList>
            <person name="Lovell J.T."/>
            <person name="Jenkins J."/>
            <person name="Shu S."/>
            <person name="Juenger T.E."/>
            <person name="Schmutz J."/>
        </authorList>
    </citation>
    <scope>NUCLEOTIDE SEQUENCE</scope>
    <source>
        <strain evidence="1">AP13</strain>
    </source>
</reference>
<accession>A0A8T0MXC0</accession>
<dbReference type="AlphaFoldDB" id="A0A8T0MXC0"/>
<keyword evidence="2" id="KW-1185">Reference proteome</keyword>
<dbReference type="EMBL" id="CM029054">
    <property type="protein sequence ID" value="KAG2542121.1"/>
    <property type="molecule type" value="Genomic_DNA"/>
</dbReference>
<evidence type="ECO:0008006" key="3">
    <source>
        <dbReference type="Google" id="ProtNLM"/>
    </source>
</evidence>